<feature type="active site" evidence="3">
    <location>
        <position position="257"/>
    </location>
</feature>
<reference evidence="6 7" key="1">
    <citation type="submission" date="2020-05" db="EMBL/GenBank/DDBJ databases">
        <title>Azospirillum oleiclasticum sp. nov, a nitrogen-fixing and heavy crude oil-emulsifying bacterium isolated from the crude oil of Yumen Oilfield.</title>
        <authorList>
            <person name="Wu D."/>
            <person name="Cai M."/>
            <person name="Zhang X."/>
        </authorList>
    </citation>
    <scope>NUCLEOTIDE SEQUENCE [LARGE SCALE GENOMIC DNA]</scope>
    <source>
        <strain evidence="6 7">ROY-1-1-2</strain>
    </source>
</reference>
<dbReference type="InterPro" id="IPR016161">
    <property type="entry name" value="Ald_DH/histidinol_DH"/>
</dbReference>
<dbReference type="InterPro" id="IPR029510">
    <property type="entry name" value="Ald_DH_CS_GLU"/>
</dbReference>
<keyword evidence="7" id="KW-1185">Reference proteome</keyword>
<dbReference type="Pfam" id="PF00171">
    <property type="entry name" value="Aldedh"/>
    <property type="match status" value="1"/>
</dbReference>
<name>A0ABX2TDA0_9PROT</name>
<dbReference type="Gene3D" id="3.40.605.10">
    <property type="entry name" value="Aldehyde Dehydrogenase, Chain A, domain 1"/>
    <property type="match status" value="1"/>
</dbReference>
<evidence type="ECO:0000313" key="6">
    <source>
        <dbReference type="EMBL" id="NYZ20974.1"/>
    </source>
</evidence>
<dbReference type="InterPro" id="IPR016163">
    <property type="entry name" value="Ald_DH_C"/>
</dbReference>
<keyword evidence="2 4" id="KW-0560">Oxidoreductase</keyword>
<dbReference type="InterPro" id="IPR016162">
    <property type="entry name" value="Ald_DH_N"/>
</dbReference>
<dbReference type="PANTHER" id="PTHR42991">
    <property type="entry name" value="ALDEHYDE DEHYDROGENASE"/>
    <property type="match status" value="1"/>
</dbReference>
<evidence type="ECO:0000256" key="1">
    <source>
        <dbReference type="ARBA" id="ARBA00009986"/>
    </source>
</evidence>
<evidence type="ECO:0000259" key="5">
    <source>
        <dbReference type="Pfam" id="PF00171"/>
    </source>
</evidence>
<dbReference type="EMBL" id="JABFDB010000010">
    <property type="protein sequence ID" value="NYZ20974.1"/>
    <property type="molecule type" value="Genomic_DNA"/>
</dbReference>
<dbReference type="InterPro" id="IPR015590">
    <property type="entry name" value="Aldehyde_DH_dom"/>
</dbReference>
<comment type="similarity">
    <text evidence="1 4">Belongs to the aldehyde dehydrogenase family.</text>
</comment>
<sequence length="486" mass="50195">MAQHARSIPRLHSAVAGSPFQGASAGDDIMVIDPWRDEPVHRLARGGADAVNAAVARAREAFLASRWESRATRAGWLLAAADAIAAAAPALTDLMVRAIGKPRRAAGFEVGRSAAFIRACAGAIHHLHGETVPLDGTPAGAGRFGFAERVPLGVVAAVTPFNAPANLLVQKVAPAIVTGNAVVVKPAPEGAAVALEIARLFAEAGLPAGLFSVVLGGAEEALALAAHPDVAVVTVTGGTAAGEALARAAGAKRFLGELGGNSPNIVCADADLPDAVARILPSAFEASGQQCISTQRIIVEEPLFDAFAEAFVEGARRLKAGDPDDPDTDLGPVVHARAADRICGMIDAAVADGARLLTGPDRRGCLIAPTVVSRAPQASVLVREEIFGPVAVLLPVPDVDAALALANDCEYGLQGACFTRSLDTAMRMSRELQVGSVWINEASRFRLDSYPFGGFGKSGTGREGVTYAMEECTTWKFTGMRLSAGR</sequence>
<accession>A0ABX2TDA0</accession>
<feature type="domain" description="Aldehyde dehydrogenase" evidence="5">
    <location>
        <begin position="26"/>
        <end position="477"/>
    </location>
</feature>
<dbReference type="SUPFAM" id="SSF53720">
    <property type="entry name" value="ALDH-like"/>
    <property type="match status" value="1"/>
</dbReference>
<evidence type="ECO:0000256" key="3">
    <source>
        <dbReference type="PROSITE-ProRule" id="PRU10007"/>
    </source>
</evidence>
<dbReference type="Proteomes" id="UP000584642">
    <property type="component" value="Unassembled WGS sequence"/>
</dbReference>
<comment type="caution">
    <text evidence="6">The sequence shown here is derived from an EMBL/GenBank/DDBJ whole genome shotgun (WGS) entry which is preliminary data.</text>
</comment>
<protein>
    <submittedName>
        <fullName evidence="6">Aldehyde dehydrogenase</fullName>
    </submittedName>
</protein>
<dbReference type="Gene3D" id="3.40.309.10">
    <property type="entry name" value="Aldehyde Dehydrogenase, Chain A, domain 2"/>
    <property type="match status" value="1"/>
</dbReference>
<dbReference type="InterPro" id="IPR051020">
    <property type="entry name" value="ALDH-related_metabolic_enz"/>
</dbReference>
<evidence type="ECO:0000256" key="4">
    <source>
        <dbReference type="RuleBase" id="RU003345"/>
    </source>
</evidence>
<organism evidence="6 7">
    <name type="scientific">Azospirillum oleiclasticum</name>
    <dbReference type="NCBI Taxonomy" id="2735135"/>
    <lineage>
        <taxon>Bacteria</taxon>
        <taxon>Pseudomonadati</taxon>
        <taxon>Pseudomonadota</taxon>
        <taxon>Alphaproteobacteria</taxon>
        <taxon>Rhodospirillales</taxon>
        <taxon>Azospirillaceae</taxon>
        <taxon>Azospirillum</taxon>
    </lineage>
</organism>
<proteinExistence type="inferred from homology"/>
<evidence type="ECO:0000313" key="7">
    <source>
        <dbReference type="Proteomes" id="UP000584642"/>
    </source>
</evidence>
<dbReference type="PANTHER" id="PTHR42991:SF1">
    <property type="entry name" value="ALDEHYDE DEHYDROGENASE"/>
    <property type="match status" value="1"/>
</dbReference>
<evidence type="ECO:0000256" key="2">
    <source>
        <dbReference type="ARBA" id="ARBA00023002"/>
    </source>
</evidence>
<gene>
    <name evidence="6" type="ORF">HND93_14765</name>
</gene>
<dbReference type="RefSeq" id="WP_180282754.1">
    <property type="nucleotide sequence ID" value="NZ_JABFDB010000010.1"/>
</dbReference>
<dbReference type="PROSITE" id="PS00687">
    <property type="entry name" value="ALDEHYDE_DEHYDR_GLU"/>
    <property type="match status" value="1"/>
</dbReference>